<protein>
    <submittedName>
        <fullName evidence="1">Uncharacterized protein</fullName>
    </submittedName>
</protein>
<name>A0ABD0KX39_9CAEN</name>
<organism evidence="1 2">
    <name type="scientific">Batillaria attramentaria</name>
    <dbReference type="NCBI Taxonomy" id="370345"/>
    <lineage>
        <taxon>Eukaryota</taxon>
        <taxon>Metazoa</taxon>
        <taxon>Spiralia</taxon>
        <taxon>Lophotrochozoa</taxon>
        <taxon>Mollusca</taxon>
        <taxon>Gastropoda</taxon>
        <taxon>Caenogastropoda</taxon>
        <taxon>Sorbeoconcha</taxon>
        <taxon>Cerithioidea</taxon>
        <taxon>Batillariidae</taxon>
        <taxon>Batillaria</taxon>
    </lineage>
</organism>
<dbReference type="AlphaFoldDB" id="A0ABD0KX39"/>
<sequence length="133" mass="14735">MGQSQSQSLAYLTSLLSVWMSNQYLLLRTNWVCGYGTLNWVCGYGTLNWVCGYGTLNWVCGYGTLNWVCGYGTLNWVCALCGYGTLNWVCGYGTLNWALLGIEMYMVSLPSHSMIQKSWSSSTGRKADNGMTA</sequence>
<keyword evidence="2" id="KW-1185">Reference proteome</keyword>
<proteinExistence type="predicted"/>
<gene>
    <name evidence="1" type="ORF">BaRGS_00017322</name>
</gene>
<reference evidence="1 2" key="1">
    <citation type="journal article" date="2023" name="Sci. Data">
        <title>Genome assembly of the Korean intertidal mud-creeper Batillaria attramentaria.</title>
        <authorList>
            <person name="Patra A.K."/>
            <person name="Ho P.T."/>
            <person name="Jun S."/>
            <person name="Lee S.J."/>
            <person name="Kim Y."/>
            <person name="Won Y.J."/>
        </authorList>
    </citation>
    <scope>NUCLEOTIDE SEQUENCE [LARGE SCALE GENOMIC DNA]</scope>
    <source>
        <strain evidence="1">Wonlab-2016</strain>
    </source>
</reference>
<comment type="caution">
    <text evidence="1">The sequence shown here is derived from an EMBL/GenBank/DDBJ whole genome shotgun (WGS) entry which is preliminary data.</text>
</comment>
<evidence type="ECO:0000313" key="2">
    <source>
        <dbReference type="Proteomes" id="UP001519460"/>
    </source>
</evidence>
<evidence type="ECO:0000313" key="1">
    <source>
        <dbReference type="EMBL" id="KAK7491493.1"/>
    </source>
</evidence>
<accession>A0ABD0KX39</accession>
<dbReference type="EMBL" id="JACVVK020000114">
    <property type="protein sequence ID" value="KAK7491493.1"/>
    <property type="molecule type" value="Genomic_DNA"/>
</dbReference>
<dbReference type="Proteomes" id="UP001519460">
    <property type="component" value="Unassembled WGS sequence"/>
</dbReference>